<comment type="caution">
    <text evidence="1">The sequence shown here is derived from an EMBL/GenBank/DDBJ whole genome shotgun (WGS) entry which is preliminary data.</text>
</comment>
<accession>A0A2M7Z6H9</accession>
<proteinExistence type="predicted"/>
<organism evidence="1 2">
    <name type="scientific">Candidatus Magasanikbacteria bacterium CG_4_9_14_3_um_filter_32_9</name>
    <dbReference type="NCBI Taxonomy" id="1974644"/>
    <lineage>
        <taxon>Bacteria</taxon>
        <taxon>Candidatus Magasanikiibacteriota</taxon>
    </lineage>
</organism>
<dbReference type="AlphaFoldDB" id="A0A2M7Z6H9"/>
<dbReference type="EMBL" id="PFVJ01000054">
    <property type="protein sequence ID" value="PJA89754.1"/>
    <property type="molecule type" value="Genomic_DNA"/>
</dbReference>
<reference evidence="2" key="1">
    <citation type="submission" date="2017-09" db="EMBL/GenBank/DDBJ databases">
        <title>Depth-based differentiation of microbial function through sediment-hosted aquifers and enrichment of novel symbionts in the deep terrestrial subsurface.</title>
        <authorList>
            <person name="Probst A.J."/>
            <person name="Ladd B."/>
            <person name="Jarett J.K."/>
            <person name="Geller-Mcgrath D.E."/>
            <person name="Sieber C.M.K."/>
            <person name="Emerson J.B."/>
            <person name="Anantharaman K."/>
            <person name="Thomas B.C."/>
            <person name="Malmstrom R."/>
            <person name="Stieglmeier M."/>
            <person name="Klingl A."/>
            <person name="Woyke T."/>
            <person name="Ryan C.M."/>
            <person name="Banfield J.F."/>
        </authorList>
    </citation>
    <scope>NUCLEOTIDE SEQUENCE [LARGE SCALE GENOMIC DNA]</scope>
</reference>
<evidence type="ECO:0000313" key="2">
    <source>
        <dbReference type="Proteomes" id="UP000230843"/>
    </source>
</evidence>
<sequence length="122" mass="14185">MSIPVMLFIDKGQFVNYLCEFIIPKKVNQQVQPKTIQDVKLVLDIDTKHNLTMGVFELSPKDEPPYYVFVHYTSNFDGIIGQTALLKFIVPAKKNPEEYDTLIHLFETILGFKMYGYCHYTD</sequence>
<gene>
    <name evidence="1" type="ORF">CO137_02555</name>
</gene>
<dbReference type="Proteomes" id="UP000230843">
    <property type="component" value="Unassembled WGS sequence"/>
</dbReference>
<name>A0A2M7Z6H9_9BACT</name>
<evidence type="ECO:0000313" key="1">
    <source>
        <dbReference type="EMBL" id="PJA89754.1"/>
    </source>
</evidence>
<protein>
    <submittedName>
        <fullName evidence="1">Uncharacterized protein</fullName>
    </submittedName>
</protein>